<dbReference type="SUPFAM" id="SSF51735">
    <property type="entry name" value="NAD(P)-binding Rossmann-fold domains"/>
    <property type="match status" value="1"/>
</dbReference>
<gene>
    <name evidence="6" type="ORF">GON04_11815</name>
</gene>
<dbReference type="Pfam" id="PF03446">
    <property type="entry name" value="NAD_binding_2"/>
    <property type="match status" value="1"/>
</dbReference>
<dbReference type="GO" id="GO:0051287">
    <property type="term" value="F:NAD binding"/>
    <property type="evidence" value="ECO:0007669"/>
    <property type="project" value="InterPro"/>
</dbReference>
<dbReference type="EMBL" id="WSEL01000003">
    <property type="protein sequence ID" value="MVQ30140.1"/>
    <property type="molecule type" value="Genomic_DNA"/>
</dbReference>
<dbReference type="PANTHER" id="PTHR43580">
    <property type="entry name" value="OXIDOREDUCTASE GLYR1-RELATED"/>
    <property type="match status" value="1"/>
</dbReference>
<dbReference type="Gene3D" id="1.10.1040.10">
    <property type="entry name" value="N-(1-d-carboxylethyl)-l-norvaline Dehydrogenase, domain 2"/>
    <property type="match status" value="1"/>
</dbReference>
<comment type="caution">
    <text evidence="6">The sequence shown here is derived from an EMBL/GenBank/DDBJ whole genome shotgun (WGS) entry which is preliminary data.</text>
</comment>
<feature type="active site" evidence="3">
    <location>
        <position position="166"/>
    </location>
</feature>
<accession>A0A6N8IVI5</accession>
<dbReference type="InterPro" id="IPR013328">
    <property type="entry name" value="6PGD_dom2"/>
</dbReference>
<name>A0A6N8IVI5_9BURK</name>
<dbReference type="Gene3D" id="3.40.50.720">
    <property type="entry name" value="NAD(P)-binding Rossmann-like Domain"/>
    <property type="match status" value="1"/>
</dbReference>
<sequence length="290" mass="30092">MQVHVVGAGKMGLPMAVHLRVGGHAVTVDDLQPERLALAREAGLPVRQGPDALAAADVVLSSLPHDGALLAVAAQVASHASRGTVYIDTSTVSQEASAQAARLLQPAGVQYLRTTVSGNNKMAEAAQLTVMASGPRATHQAMLPLLQLLGPQQFWLGEGEQARLMKLVVNLMIAQTSAMLAEALALGRKGGLRWDDLWAVIGASAVGSPIVKAKGVQLVQRDFTPTFTVEQMLKDLNLIVDAAAASHVPVPQTAATLQLMHAAIAQGDGSADYAAIIKAVERAAGLGDPP</sequence>
<feature type="domain" description="3-hydroxyisobutyrate dehydrogenase-like NAD-binding" evidence="5">
    <location>
        <begin position="162"/>
        <end position="279"/>
    </location>
</feature>
<evidence type="ECO:0000256" key="1">
    <source>
        <dbReference type="ARBA" id="ARBA00023002"/>
    </source>
</evidence>
<proteinExistence type="predicted"/>
<dbReference type="GO" id="GO:0016491">
    <property type="term" value="F:oxidoreductase activity"/>
    <property type="evidence" value="ECO:0007669"/>
    <property type="project" value="UniProtKB-KW"/>
</dbReference>
<protein>
    <submittedName>
        <fullName evidence="6">NAD-binding protein</fullName>
    </submittedName>
</protein>
<dbReference type="Proteomes" id="UP000469385">
    <property type="component" value="Unassembled WGS sequence"/>
</dbReference>
<dbReference type="PANTHER" id="PTHR43580:SF2">
    <property type="entry name" value="CYTOKINE-LIKE NUCLEAR FACTOR N-PAC"/>
    <property type="match status" value="1"/>
</dbReference>
<dbReference type="InterPro" id="IPR008927">
    <property type="entry name" value="6-PGluconate_DH-like_C_sf"/>
</dbReference>
<dbReference type="InterPro" id="IPR051265">
    <property type="entry name" value="HIBADH-related_NP60_sf"/>
</dbReference>
<dbReference type="RefSeq" id="WP_157398057.1">
    <property type="nucleotide sequence ID" value="NZ_WSEL01000003.1"/>
</dbReference>
<keyword evidence="1" id="KW-0560">Oxidoreductase</keyword>
<evidence type="ECO:0000313" key="6">
    <source>
        <dbReference type="EMBL" id="MVQ30140.1"/>
    </source>
</evidence>
<dbReference type="InterPro" id="IPR029154">
    <property type="entry name" value="HIBADH-like_NADP-bd"/>
</dbReference>
<keyword evidence="2" id="KW-0520">NAD</keyword>
<reference evidence="6 7" key="1">
    <citation type="submission" date="2019-12" db="EMBL/GenBank/DDBJ databases">
        <authorList>
            <person name="Huq M.A."/>
        </authorList>
    </citation>
    <scope>NUCLEOTIDE SEQUENCE [LARGE SCALE GENOMIC DNA]</scope>
    <source>
        <strain evidence="6 7">MAH-25</strain>
    </source>
</reference>
<dbReference type="Pfam" id="PF14833">
    <property type="entry name" value="NAD_binding_11"/>
    <property type="match status" value="1"/>
</dbReference>
<evidence type="ECO:0000259" key="5">
    <source>
        <dbReference type="Pfam" id="PF14833"/>
    </source>
</evidence>
<dbReference type="InterPro" id="IPR015815">
    <property type="entry name" value="HIBADH-related"/>
</dbReference>
<keyword evidence="7" id="KW-1185">Reference proteome</keyword>
<dbReference type="AlphaFoldDB" id="A0A6N8IVI5"/>
<dbReference type="InterPro" id="IPR036291">
    <property type="entry name" value="NAD(P)-bd_dom_sf"/>
</dbReference>
<dbReference type="GO" id="GO:0050661">
    <property type="term" value="F:NADP binding"/>
    <property type="evidence" value="ECO:0007669"/>
    <property type="project" value="InterPro"/>
</dbReference>
<evidence type="ECO:0000256" key="2">
    <source>
        <dbReference type="ARBA" id="ARBA00023027"/>
    </source>
</evidence>
<feature type="domain" description="6-phosphogluconate dehydrogenase NADP-binding" evidence="4">
    <location>
        <begin position="3"/>
        <end position="157"/>
    </location>
</feature>
<dbReference type="SUPFAM" id="SSF48179">
    <property type="entry name" value="6-phosphogluconate dehydrogenase C-terminal domain-like"/>
    <property type="match status" value="1"/>
</dbReference>
<evidence type="ECO:0000313" key="7">
    <source>
        <dbReference type="Proteomes" id="UP000469385"/>
    </source>
</evidence>
<organism evidence="6 7">
    <name type="scientific">Ramlibacter pinisoli</name>
    <dbReference type="NCBI Taxonomy" id="2682844"/>
    <lineage>
        <taxon>Bacteria</taxon>
        <taxon>Pseudomonadati</taxon>
        <taxon>Pseudomonadota</taxon>
        <taxon>Betaproteobacteria</taxon>
        <taxon>Burkholderiales</taxon>
        <taxon>Comamonadaceae</taxon>
        <taxon>Ramlibacter</taxon>
    </lineage>
</organism>
<evidence type="ECO:0000259" key="4">
    <source>
        <dbReference type="Pfam" id="PF03446"/>
    </source>
</evidence>
<evidence type="ECO:0000256" key="3">
    <source>
        <dbReference type="PIRSR" id="PIRSR000103-1"/>
    </source>
</evidence>
<dbReference type="InterPro" id="IPR006115">
    <property type="entry name" value="6PGDH_NADP-bd"/>
</dbReference>
<dbReference type="PIRSF" id="PIRSF000103">
    <property type="entry name" value="HIBADH"/>
    <property type="match status" value="1"/>
</dbReference>